<evidence type="ECO:0000256" key="4">
    <source>
        <dbReference type="ARBA" id="ARBA00022475"/>
    </source>
</evidence>
<feature type="binding site" evidence="14">
    <location>
        <position position="345"/>
    </location>
    <ligand>
        <name>Zn(2+)</name>
        <dbReference type="ChEBI" id="CHEBI:29105"/>
        <label>2</label>
    </ligand>
</feature>
<keyword evidence="11" id="KW-0325">Glycoprotein</keyword>
<feature type="binding site" evidence="14">
    <location>
        <position position="183"/>
    </location>
    <ligand>
        <name>Mg(2+)</name>
        <dbReference type="ChEBI" id="CHEBI:18420"/>
    </ligand>
</feature>
<dbReference type="PANTHER" id="PTHR11596">
    <property type="entry name" value="ALKALINE PHOSPHATASE"/>
    <property type="match status" value="1"/>
</dbReference>
<evidence type="ECO:0000256" key="2">
    <source>
        <dbReference type="ARBA" id="ARBA00005984"/>
    </source>
</evidence>
<evidence type="ECO:0000256" key="14">
    <source>
        <dbReference type="PIRSR" id="PIRSR601952-2"/>
    </source>
</evidence>
<keyword evidence="6 14" id="KW-0479">Metal-binding</keyword>
<dbReference type="PANTHER" id="PTHR11596:SF91">
    <property type="entry name" value="ALKALINE PHOSPHATASE-RELATED"/>
    <property type="match status" value="1"/>
</dbReference>
<feature type="chain" id="PRO_5034448631" description="Alkaline phosphatase" evidence="17">
    <location>
        <begin position="19"/>
        <end position="546"/>
    </location>
</feature>
<comment type="catalytic activity">
    <reaction evidence="16">
        <text>a phosphate monoester + H2O = an alcohol + phosphate</text>
        <dbReference type="Rhea" id="RHEA:15017"/>
        <dbReference type="ChEBI" id="CHEBI:15377"/>
        <dbReference type="ChEBI" id="CHEBI:30879"/>
        <dbReference type="ChEBI" id="CHEBI:43474"/>
        <dbReference type="ChEBI" id="CHEBI:67140"/>
        <dbReference type="EC" id="3.1.3.1"/>
    </reaction>
</comment>
<evidence type="ECO:0000256" key="1">
    <source>
        <dbReference type="ARBA" id="ARBA00004609"/>
    </source>
</evidence>
<comment type="cofactor">
    <cofactor evidence="14">
        <name>Zn(2+)</name>
        <dbReference type="ChEBI" id="CHEBI:29105"/>
    </cofactor>
    <text evidence="14">Binds 2 Zn(2+) ions.</text>
</comment>
<dbReference type="RefSeq" id="XP_025413940.1">
    <property type="nucleotide sequence ID" value="XM_025558155.1"/>
</dbReference>
<dbReference type="InterPro" id="IPR018299">
    <property type="entry name" value="Alkaline_phosphatase_AS"/>
</dbReference>
<keyword evidence="18" id="KW-1185">Reference proteome</keyword>
<dbReference type="SMART" id="SM00098">
    <property type="entry name" value="alkPPc"/>
    <property type="match status" value="1"/>
</dbReference>
<evidence type="ECO:0000313" key="18">
    <source>
        <dbReference type="Proteomes" id="UP000694846"/>
    </source>
</evidence>
<accession>A0A8B8FUB2</accession>
<evidence type="ECO:0000256" key="7">
    <source>
        <dbReference type="ARBA" id="ARBA00022801"/>
    </source>
</evidence>
<dbReference type="GO" id="GO:0004035">
    <property type="term" value="F:alkaline phosphatase activity"/>
    <property type="evidence" value="ECO:0007669"/>
    <property type="project" value="UniProtKB-EC"/>
</dbReference>
<comment type="cofactor">
    <cofactor evidence="14">
        <name>Mg(2+)</name>
        <dbReference type="ChEBI" id="CHEBI:18420"/>
    </cofactor>
    <text evidence="14">Binds 1 Mg(2+) ion.</text>
</comment>
<dbReference type="PROSITE" id="PS00123">
    <property type="entry name" value="ALKALINE_PHOSPHATASE"/>
    <property type="match status" value="1"/>
</dbReference>
<dbReference type="GeneID" id="112686049"/>
<keyword evidence="7 16" id="KW-0378">Hydrolase</keyword>
<dbReference type="Gene3D" id="3.40.720.10">
    <property type="entry name" value="Alkaline Phosphatase, subunit A"/>
    <property type="match status" value="1"/>
</dbReference>
<evidence type="ECO:0000256" key="17">
    <source>
        <dbReference type="SAM" id="SignalP"/>
    </source>
</evidence>
<evidence type="ECO:0000256" key="13">
    <source>
        <dbReference type="PIRSR" id="PIRSR601952-1"/>
    </source>
</evidence>
<gene>
    <name evidence="19" type="primary">LOC112686049</name>
</gene>
<keyword evidence="8 14" id="KW-0862">Zinc</keyword>
<dbReference type="InterPro" id="IPR017850">
    <property type="entry name" value="Alkaline_phosphatase_core_sf"/>
</dbReference>
<keyword evidence="17" id="KW-0732">Signal</keyword>
<feature type="binding site" evidence="14">
    <location>
        <position position="340"/>
    </location>
    <ligand>
        <name>Mg(2+)</name>
        <dbReference type="ChEBI" id="CHEBI:18420"/>
    </ligand>
</feature>
<evidence type="ECO:0000256" key="10">
    <source>
        <dbReference type="ARBA" id="ARBA00023136"/>
    </source>
</evidence>
<evidence type="ECO:0000256" key="9">
    <source>
        <dbReference type="ARBA" id="ARBA00022842"/>
    </source>
</evidence>
<feature type="binding site" evidence="14">
    <location>
        <position position="386"/>
    </location>
    <ligand>
        <name>Zn(2+)</name>
        <dbReference type="ChEBI" id="CHEBI:29105"/>
        <label>2</label>
    </ligand>
</feature>
<dbReference type="AlphaFoldDB" id="A0A8B8FUB2"/>
<comment type="similarity">
    <text evidence="2 15">Belongs to the alkaline phosphatase family.</text>
</comment>
<dbReference type="GO" id="GO:0098552">
    <property type="term" value="C:side of membrane"/>
    <property type="evidence" value="ECO:0007669"/>
    <property type="project" value="UniProtKB-KW"/>
</dbReference>
<feature type="binding site" evidence="14">
    <location>
        <position position="387"/>
    </location>
    <ligand>
        <name>Zn(2+)</name>
        <dbReference type="ChEBI" id="CHEBI:29105"/>
        <label>2</label>
    </ligand>
</feature>
<dbReference type="GO" id="GO:0046872">
    <property type="term" value="F:metal ion binding"/>
    <property type="evidence" value="ECO:0007669"/>
    <property type="project" value="UniProtKB-KW"/>
</dbReference>
<dbReference type="PRINTS" id="PR00113">
    <property type="entry name" value="ALKPHPHTASE"/>
</dbReference>
<evidence type="ECO:0000256" key="5">
    <source>
        <dbReference type="ARBA" id="ARBA00022622"/>
    </source>
</evidence>
<evidence type="ECO:0000256" key="16">
    <source>
        <dbReference type="RuleBase" id="RU003947"/>
    </source>
</evidence>
<keyword evidence="10" id="KW-0472">Membrane</keyword>
<dbReference type="GO" id="GO:0005886">
    <property type="term" value="C:plasma membrane"/>
    <property type="evidence" value="ECO:0007669"/>
    <property type="project" value="UniProtKB-SubCell"/>
</dbReference>
<feature type="binding site" evidence="14">
    <location>
        <position position="464"/>
    </location>
    <ligand>
        <name>Zn(2+)</name>
        <dbReference type="ChEBI" id="CHEBI:29105"/>
        <label>2</label>
    </ligand>
</feature>
<keyword evidence="12" id="KW-0449">Lipoprotein</keyword>
<evidence type="ECO:0000256" key="6">
    <source>
        <dbReference type="ARBA" id="ARBA00022723"/>
    </source>
</evidence>
<feature type="binding site" evidence="14">
    <location>
        <position position="349"/>
    </location>
    <ligand>
        <name>Zn(2+)</name>
        <dbReference type="ChEBI" id="CHEBI:29105"/>
        <label>1</label>
    </ligand>
</feature>
<evidence type="ECO:0000256" key="8">
    <source>
        <dbReference type="ARBA" id="ARBA00022833"/>
    </source>
</evidence>
<name>A0A8B8FUB2_9HEMI</name>
<comment type="subcellular location">
    <subcellularLocation>
        <location evidence="1">Cell membrane</location>
        <topology evidence="1">Lipid-anchor</topology>
        <topology evidence="1">GPI-anchor</topology>
    </subcellularLocation>
</comment>
<feature type="binding site" evidence="14">
    <location>
        <position position="181"/>
    </location>
    <ligand>
        <name>Mg(2+)</name>
        <dbReference type="ChEBI" id="CHEBI:18420"/>
    </ligand>
</feature>
<evidence type="ECO:0000256" key="3">
    <source>
        <dbReference type="ARBA" id="ARBA00012647"/>
    </source>
</evidence>
<feature type="signal peptide" evidence="17">
    <location>
        <begin position="1"/>
        <end position="18"/>
    </location>
</feature>
<keyword evidence="9 14" id="KW-0460">Magnesium</keyword>
<dbReference type="SUPFAM" id="SSF53649">
    <property type="entry name" value="Alkaline phosphatase-like"/>
    <property type="match status" value="1"/>
</dbReference>
<reference evidence="19" key="1">
    <citation type="submission" date="2025-08" db="UniProtKB">
        <authorList>
            <consortium name="RefSeq"/>
        </authorList>
    </citation>
    <scope>IDENTIFICATION</scope>
    <source>
        <tissue evidence="19">Whole body</tissue>
    </source>
</reference>
<protein>
    <recommendedName>
        <fullName evidence="3 16">Alkaline phosphatase</fullName>
        <ecNumber evidence="3 16">3.1.3.1</ecNumber>
    </recommendedName>
</protein>
<organism evidence="18 19">
    <name type="scientific">Sipha flava</name>
    <name type="common">yellow sugarcane aphid</name>
    <dbReference type="NCBI Taxonomy" id="143950"/>
    <lineage>
        <taxon>Eukaryota</taxon>
        <taxon>Metazoa</taxon>
        <taxon>Ecdysozoa</taxon>
        <taxon>Arthropoda</taxon>
        <taxon>Hexapoda</taxon>
        <taxon>Insecta</taxon>
        <taxon>Pterygota</taxon>
        <taxon>Neoptera</taxon>
        <taxon>Paraneoptera</taxon>
        <taxon>Hemiptera</taxon>
        <taxon>Sternorrhyncha</taxon>
        <taxon>Aphidomorpha</taxon>
        <taxon>Aphidoidea</taxon>
        <taxon>Aphididae</taxon>
        <taxon>Sipha</taxon>
    </lineage>
</organism>
<feature type="binding site" evidence="14">
    <location>
        <position position="68"/>
    </location>
    <ligand>
        <name>Mg(2+)</name>
        <dbReference type="ChEBI" id="CHEBI:18420"/>
    </ligand>
</feature>
<evidence type="ECO:0000256" key="12">
    <source>
        <dbReference type="ARBA" id="ARBA00023288"/>
    </source>
</evidence>
<evidence type="ECO:0000256" key="15">
    <source>
        <dbReference type="RuleBase" id="RU003946"/>
    </source>
</evidence>
<keyword evidence="4" id="KW-1003">Cell membrane</keyword>
<dbReference type="FunFam" id="3.40.720.10:FF:000008">
    <property type="entry name" value="Alkaline phosphatase"/>
    <property type="match status" value="1"/>
</dbReference>
<dbReference type="Proteomes" id="UP000694846">
    <property type="component" value="Unplaced"/>
</dbReference>
<dbReference type="OrthoDB" id="5818554at2759"/>
<sequence>MALIAFVYCICITVICNSHNSYAAVGAKVYTEKDSQFWIENGKDMVTEKVKYLNKRNVAKNIIMFLGDGMSVTTLTASRIYKGQMEKRSGENEYLSFEKFPFVGMAKTYCVDAQVPDSACTATAYLTGVKNNYEMLGLTAAVRLNDCPGSLKPENRVSSIADWSMAEGKAVGLVSTARVTHASPAGLYAHSANRGWETDTGMAHYSNVTDTGRCEDIAKQLVTRSPGKDFKVILGGGRQMFFTNDTNKKGFRMDMDLVNLWKEDKTKRFGNGKTAYVENRDQLLNVDPSKTDYLLGLFEDKHMKFRLTADATVQPTLEEMTKKAIEILSKERNGFFLFVEGGLIDVGHHLTTARTAVDETVELSKAVQKAVDMTNEDDTLIVVTSDHSHTMTMSGYPSRGNNILGLVGSPGVDGLPIATLSYANGPGIPKSEFPGCARQDLSKVDMSDPLYKYPKMVESVDETHGGEDVMVFARGPWAHLFSGNYEQNLIPLTMGFAAGVGPAAGMNGGPVAYAYAPSRAAAVPSSLFAITGGFLLTTIALRRVCS</sequence>
<dbReference type="Pfam" id="PF00245">
    <property type="entry name" value="Alk_phosphatase"/>
    <property type="match status" value="1"/>
</dbReference>
<dbReference type="EC" id="3.1.3.1" evidence="3 16"/>
<evidence type="ECO:0000256" key="11">
    <source>
        <dbReference type="ARBA" id="ARBA00023180"/>
    </source>
</evidence>
<evidence type="ECO:0000313" key="19">
    <source>
        <dbReference type="RefSeq" id="XP_025413940.1"/>
    </source>
</evidence>
<proteinExistence type="inferred from homology"/>
<dbReference type="CDD" id="cd16012">
    <property type="entry name" value="ALP"/>
    <property type="match status" value="1"/>
</dbReference>
<keyword evidence="5" id="KW-0336">GPI-anchor</keyword>
<feature type="active site" description="Phosphoserine intermediate" evidence="13">
    <location>
        <position position="118"/>
    </location>
</feature>
<dbReference type="InterPro" id="IPR001952">
    <property type="entry name" value="Alkaline_phosphatase"/>
</dbReference>
<feature type="binding site" evidence="14">
    <location>
        <position position="68"/>
    </location>
    <ligand>
        <name>Zn(2+)</name>
        <dbReference type="ChEBI" id="CHEBI:29105"/>
        <label>2</label>
    </ligand>
</feature>